<keyword evidence="2" id="KW-0560">Oxidoreductase</keyword>
<feature type="domain" description="VOC" evidence="1">
    <location>
        <begin position="12"/>
        <end position="135"/>
    </location>
</feature>
<dbReference type="InterPro" id="IPR004360">
    <property type="entry name" value="Glyas_Fos-R_dOase_dom"/>
</dbReference>
<dbReference type="GO" id="GO:0051213">
    <property type="term" value="F:dioxygenase activity"/>
    <property type="evidence" value="ECO:0007669"/>
    <property type="project" value="UniProtKB-KW"/>
</dbReference>
<accession>A0A2J6PFV9</accession>
<dbReference type="Pfam" id="PF00903">
    <property type="entry name" value="Glyoxalase"/>
    <property type="match status" value="1"/>
</dbReference>
<proteinExistence type="predicted"/>
<evidence type="ECO:0000313" key="2">
    <source>
        <dbReference type="EMBL" id="PMD12935.1"/>
    </source>
</evidence>
<keyword evidence="3" id="KW-1185">Reference proteome</keyword>
<gene>
    <name evidence="2" type="ORF">NA56DRAFT_739015</name>
</gene>
<keyword evidence="2" id="KW-0223">Dioxygenase</keyword>
<dbReference type="InterPro" id="IPR029068">
    <property type="entry name" value="Glyas_Bleomycin-R_OHBP_Dase"/>
</dbReference>
<dbReference type="EMBL" id="KZ613539">
    <property type="protein sequence ID" value="PMD12935.1"/>
    <property type="molecule type" value="Genomic_DNA"/>
</dbReference>
<evidence type="ECO:0000259" key="1">
    <source>
        <dbReference type="PROSITE" id="PS51819"/>
    </source>
</evidence>
<evidence type="ECO:0000313" key="3">
    <source>
        <dbReference type="Proteomes" id="UP000235672"/>
    </source>
</evidence>
<dbReference type="AlphaFoldDB" id="A0A2J6PFV9"/>
<dbReference type="SUPFAM" id="SSF54593">
    <property type="entry name" value="Glyoxalase/Bleomycin resistance protein/Dihydroxybiphenyl dioxygenase"/>
    <property type="match status" value="1"/>
</dbReference>
<name>A0A2J6PFV9_9HELO</name>
<dbReference type="Proteomes" id="UP000235672">
    <property type="component" value="Unassembled WGS sequence"/>
</dbReference>
<dbReference type="Gene3D" id="3.10.180.10">
    <property type="entry name" value="2,3-Dihydroxybiphenyl 1,2-Dioxygenase, domain 1"/>
    <property type="match status" value="1"/>
</dbReference>
<reference evidence="2 3" key="1">
    <citation type="submission" date="2016-05" db="EMBL/GenBank/DDBJ databases">
        <title>A degradative enzymes factory behind the ericoid mycorrhizal symbiosis.</title>
        <authorList>
            <consortium name="DOE Joint Genome Institute"/>
            <person name="Martino E."/>
            <person name="Morin E."/>
            <person name="Grelet G."/>
            <person name="Kuo A."/>
            <person name="Kohler A."/>
            <person name="Daghino S."/>
            <person name="Barry K."/>
            <person name="Choi C."/>
            <person name="Cichocki N."/>
            <person name="Clum A."/>
            <person name="Copeland A."/>
            <person name="Hainaut M."/>
            <person name="Haridas S."/>
            <person name="Labutti K."/>
            <person name="Lindquist E."/>
            <person name="Lipzen A."/>
            <person name="Khouja H.-R."/>
            <person name="Murat C."/>
            <person name="Ohm R."/>
            <person name="Olson A."/>
            <person name="Spatafora J."/>
            <person name="Veneault-Fourrey C."/>
            <person name="Henrissat B."/>
            <person name="Grigoriev I."/>
            <person name="Martin F."/>
            <person name="Perotto S."/>
        </authorList>
    </citation>
    <scope>NUCLEOTIDE SEQUENCE [LARGE SCALE GENOMIC DNA]</scope>
    <source>
        <strain evidence="2 3">UAMH 7357</strain>
    </source>
</reference>
<sequence length="137" mass="15179">MTDEEQDTYLYSALRKSTYTLAQARAATFYIGFGFTEIFRTPAVGETVHIELKLDGFTLGIATVDAAREDHSLQPQGEGRWIVIVLWIDCVDEAVSTLVSQGASLVSPVHDFLKGKLRVAWVADPDGNLIQLVQHKK</sequence>
<dbReference type="OrthoDB" id="16820at2759"/>
<dbReference type="PROSITE" id="PS51819">
    <property type="entry name" value="VOC"/>
    <property type="match status" value="1"/>
</dbReference>
<protein>
    <submittedName>
        <fullName evidence="2">Glyoxalase/Bleomycin resistance protein/Dihydroxybiphenyl dioxygenase</fullName>
    </submittedName>
</protein>
<dbReference type="InterPro" id="IPR037523">
    <property type="entry name" value="VOC_core"/>
</dbReference>
<organism evidence="2 3">
    <name type="scientific">Hyaloscypha hepaticicola</name>
    <dbReference type="NCBI Taxonomy" id="2082293"/>
    <lineage>
        <taxon>Eukaryota</taxon>
        <taxon>Fungi</taxon>
        <taxon>Dikarya</taxon>
        <taxon>Ascomycota</taxon>
        <taxon>Pezizomycotina</taxon>
        <taxon>Leotiomycetes</taxon>
        <taxon>Helotiales</taxon>
        <taxon>Hyaloscyphaceae</taxon>
        <taxon>Hyaloscypha</taxon>
    </lineage>
</organism>